<dbReference type="EMBL" id="JAFREM010000013">
    <property type="protein sequence ID" value="MBO1306116.1"/>
    <property type="molecule type" value="Genomic_DNA"/>
</dbReference>
<dbReference type="InterPro" id="IPR044068">
    <property type="entry name" value="CB"/>
</dbReference>
<dbReference type="InterPro" id="IPR010998">
    <property type="entry name" value="Integrase_recombinase_N"/>
</dbReference>
<evidence type="ECO:0000256" key="1">
    <source>
        <dbReference type="ARBA" id="ARBA00008857"/>
    </source>
</evidence>
<dbReference type="PANTHER" id="PTHR30629">
    <property type="entry name" value="PROPHAGE INTEGRASE"/>
    <property type="match status" value="1"/>
</dbReference>
<feature type="domain" description="Tyr recombinase" evidence="6">
    <location>
        <begin position="169"/>
        <end position="362"/>
    </location>
</feature>
<organism evidence="8 9">
    <name type="scientific">Candidatus Enterococcus moelleringii</name>
    <dbReference type="NCBI Taxonomy" id="2815325"/>
    <lineage>
        <taxon>Bacteria</taxon>
        <taxon>Bacillati</taxon>
        <taxon>Bacillota</taxon>
        <taxon>Bacilli</taxon>
        <taxon>Lactobacillales</taxon>
        <taxon>Enterococcaceae</taxon>
        <taxon>Enterococcus</taxon>
    </lineage>
</organism>
<dbReference type="InterPro" id="IPR004107">
    <property type="entry name" value="Integrase_SAM-like_N"/>
</dbReference>
<accession>A0ABS3L903</accession>
<keyword evidence="4" id="KW-0233">DNA recombination</keyword>
<evidence type="ECO:0000256" key="2">
    <source>
        <dbReference type="ARBA" id="ARBA00022908"/>
    </source>
</evidence>
<comment type="caution">
    <text evidence="8">The sequence shown here is derived from an EMBL/GenBank/DDBJ whole genome shotgun (WGS) entry which is preliminary data.</text>
</comment>
<evidence type="ECO:0000313" key="9">
    <source>
        <dbReference type="Proteomes" id="UP000664601"/>
    </source>
</evidence>
<protein>
    <submittedName>
        <fullName evidence="8">Site-specific integrase</fullName>
    </submittedName>
</protein>
<dbReference type="InterPro" id="IPR013762">
    <property type="entry name" value="Integrase-like_cat_sf"/>
</dbReference>
<keyword evidence="2" id="KW-0229">DNA integration</keyword>
<comment type="similarity">
    <text evidence="1">Belongs to the 'phage' integrase family.</text>
</comment>
<dbReference type="RefSeq" id="WP_207673049.1">
    <property type="nucleotide sequence ID" value="NZ_JAFREM010000013.1"/>
</dbReference>
<keyword evidence="3 5" id="KW-0238">DNA-binding</keyword>
<gene>
    <name evidence="8" type="ORF">JZO70_08080</name>
</gene>
<evidence type="ECO:0000256" key="5">
    <source>
        <dbReference type="PROSITE-ProRule" id="PRU01248"/>
    </source>
</evidence>
<dbReference type="SUPFAM" id="SSF56349">
    <property type="entry name" value="DNA breaking-rejoining enzymes"/>
    <property type="match status" value="1"/>
</dbReference>
<sequence>MARTGECIYLRSDERWEGRYHKGRNAKGKLIYGSIYGDTYDEVKQKLEPLKKSAEIMMRLYGKSIMAFKDWSEHWVEEKKSTLKPATYASYQHKLGEYLWEHLGKLSLYQIDDREIAIAIEAWRLRGLSWSSMRVVFRLLKQILDQAVTEEILDKNPCIGMPLPKADKKQVQALTLKEQKRLQKVVDAQEDARAQSVALAMGTGMRIGEIAALKWEEVDFDNGLIHVNNTYQRVLIGGNKTELTLGTAKTQAAQRIIPMSKSIKALLLNLKQNQTNDEEFVFTTNGRPCEPRLLTYHFHQIREKAGLSTIHFHQLRHTFATRCLETNADIMAVSQLLGHSSTKMTLDTYAHSSHDQKIAAIRAMDRAIA</sequence>
<dbReference type="PROSITE" id="PS51898">
    <property type="entry name" value="TYR_RECOMBINASE"/>
    <property type="match status" value="1"/>
</dbReference>
<dbReference type="Proteomes" id="UP000664601">
    <property type="component" value="Unassembled WGS sequence"/>
</dbReference>
<name>A0ABS3L903_9ENTE</name>
<dbReference type="Pfam" id="PF00589">
    <property type="entry name" value="Phage_integrase"/>
    <property type="match status" value="1"/>
</dbReference>
<dbReference type="Gene3D" id="1.10.443.10">
    <property type="entry name" value="Intergrase catalytic core"/>
    <property type="match status" value="1"/>
</dbReference>
<evidence type="ECO:0000313" key="8">
    <source>
        <dbReference type="EMBL" id="MBO1306116.1"/>
    </source>
</evidence>
<dbReference type="InterPro" id="IPR011010">
    <property type="entry name" value="DNA_brk_join_enz"/>
</dbReference>
<dbReference type="InterPro" id="IPR050808">
    <property type="entry name" value="Phage_Integrase"/>
</dbReference>
<proteinExistence type="inferred from homology"/>
<reference evidence="8 9" key="1">
    <citation type="submission" date="2021-03" db="EMBL/GenBank/DDBJ databases">
        <title>Enterococcal diversity collection.</title>
        <authorList>
            <person name="Gilmore M.S."/>
            <person name="Schwartzman J."/>
            <person name="Van Tyne D."/>
            <person name="Martin M."/>
            <person name="Earl A.M."/>
            <person name="Manson A.L."/>
            <person name="Straub T."/>
            <person name="Salamzade R."/>
            <person name="Saavedra J."/>
            <person name="Lebreton F."/>
            <person name="Prichula J."/>
            <person name="Schaufler K."/>
            <person name="Gaca A."/>
            <person name="Sgardioli B."/>
            <person name="Wagenaar J."/>
            <person name="Strong T."/>
        </authorList>
    </citation>
    <scope>NUCLEOTIDE SEQUENCE [LARGE SCALE GENOMIC DNA]</scope>
    <source>
        <strain evidence="8 9">669A</strain>
    </source>
</reference>
<feature type="domain" description="Core-binding (CB)" evidence="7">
    <location>
        <begin position="66"/>
        <end position="148"/>
    </location>
</feature>
<evidence type="ECO:0000256" key="4">
    <source>
        <dbReference type="ARBA" id="ARBA00023172"/>
    </source>
</evidence>
<dbReference type="Gene3D" id="1.10.150.130">
    <property type="match status" value="1"/>
</dbReference>
<dbReference type="PANTHER" id="PTHR30629:SF6">
    <property type="entry name" value="PROPHAGE INTEGRASE INTA-RELATED"/>
    <property type="match status" value="1"/>
</dbReference>
<evidence type="ECO:0000256" key="3">
    <source>
        <dbReference type="ARBA" id="ARBA00023125"/>
    </source>
</evidence>
<evidence type="ECO:0000259" key="6">
    <source>
        <dbReference type="PROSITE" id="PS51898"/>
    </source>
</evidence>
<dbReference type="InterPro" id="IPR002104">
    <property type="entry name" value="Integrase_catalytic"/>
</dbReference>
<keyword evidence="9" id="KW-1185">Reference proteome</keyword>
<dbReference type="PROSITE" id="PS51900">
    <property type="entry name" value="CB"/>
    <property type="match status" value="1"/>
</dbReference>
<dbReference type="CDD" id="cd01189">
    <property type="entry name" value="INT_ICEBs1_C_like"/>
    <property type="match status" value="1"/>
</dbReference>
<evidence type="ECO:0000259" key="7">
    <source>
        <dbReference type="PROSITE" id="PS51900"/>
    </source>
</evidence>
<dbReference type="Pfam" id="PF14659">
    <property type="entry name" value="Phage_int_SAM_3"/>
    <property type="match status" value="1"/>
</dbReference>